<name>A0A915B1N8_PARUN</name>
<keyword evidence="5" id="KW-1185">Reference proteome</keyword>
<dbReference type="SMART" id="SM00248">
    <property type="entry name" value="ANK"/>
    <property type="match status" value="2"/>
</dbReference>
<feature type="compositionally biased region" description="Polar residues" evidence="4">
    <location>
        <begin position="107"/>
        <end position="124"/>
    </location>
</feature>
<dbReference type="PANTHER" id="PTHR24171:SF9">
    <property type="entry name" value="ANKYRIN REPEAT DOMAIN-CONTAINING PROTEIN 39"/>
    <property type="match status" value="1"/>
</dbReference>
<feature type="repeat" description="ANK" evidence="3">
    <location>
        <begin position="183"/>
        <end position="215"/>
    </location>
</feature>
<dbReference type="Gene3D" id="1.25.40.20">
    <property type="entry name" value="Ankyrin repeat-containing domain"/>
    <property type="match status" value="1"/>
</dbReference>
<accession>A0A915B1N8</accession>
<dbReference type="PANTHER" id="PTHR24171">
    <property type="entry name" value="ANKYRIN REPEAT DOMAIN-CONTAINING PROTEIN 39-RELATED"/>
    <property type="match status" value="1"/>
</dbReference>
<feature type="compositionally biased region" description="Polar residues" evidence="4">
    <location>
        <begin position="130"/>
        <end position="139"/>
    </location>
</feature>
<feature type="repeat" description="ANK" evidence="3">
    <location>
        <begin position="215"/>
        <end position="237"/>
    </location>
</feature>
<protein>
    <submittedName>
        <fullName evidence="6">Secreted protein</fullName>
    </submittedName>
</protein>
<sequence length="333" mass="36483">MQNLENILQLSSALLPMHSKVTRFEAMTERKQVADADGLKASIFKEIKNVQLTLHGNEKRSRAGASWTATHLSSTGIASNTSTEAMPTSDALCEDNSPISHCFHAGNSASRQSKQRDQLSSAAVTRNAKSEQGYQVQRADQNEREQKVPCAFVDACISGNTESVRALIRKTPSLVSYAPVLCHGYSGLHYAAKGGHHDVVRVLLDNGADVNLRTSGYTALHLAAICKQAKVIEVLLKEYRANCNIVDLSGHTFDYYAGSLMFDVWKTKKNDNAEGLYLQLRRRASIAIDESRTDTQTNERGLKLHCQNNYVSSIGNVTLSGTVTPWASNSADH</sequence>
<dbReference type="PROSITE" id="PS50088">
    <property type="entry name" value="ANK_REPEAT"/>
    <property type="match status" value="2"/>
</dbReference>
<dbReference type="SUPFAM" id="SSF48403">
    <property type="entry name" value="Ankyrin repeat"/>
    <property type="match status" value="1"/>
</dbReference>
<proteinExistence type="predicted"/>
<dbReference type="Pfam" id="PF12796">
    <property type="entry name" value="Ank_2"/>
    <property type="match status" value="1"/>
</dbReference>
<organism evidence="5 6">
    <name type="scientific">Parascaris univalens</name>
    <name type="common">Nematode worm</name>
    <dbReference type="NCBI Taxonomy" id="6257"/>
    <lineage>
        <taxon>Eukaryota</taxon>
        <taxon>Metazoa</taxon>
        <taxon>Ecdysozoa</taxon>
        <taxon>Nematoda</taxon>
        <taxon>Chromadorea</taxon>
        <taxon>Rhabditida</taxon>
        <taxon>Spirurina</taxon>
        <taxon>Ascaridomorpha</taxon>
        <taxon>Ascaridoidea</taxon>
        <taxon>Ascarididae</taxon>
        <taxon>Parascaris</taxon>
    </lineage>
</organism>
<reference evidence="6" key="1">
    <citation type="submission" date="2022-11" db="UniProtKB">
        <authorList>
            <consortium name="WormBaseParasite"/>
        </authorList>
    </citation>
    <scope>IDENTIFICATION</scope>
</reference>
<dbReference type="PROSITE" id="PS50297">
    <property type="entry name" value="ANK_REP_REGION"/>
    <property type="match status" value="2"/>
</dbReference>
<dbReference type="Proteomes" id="UP000887569">
    <property type="component" value="Unplaced"/>
</dbReference>
<evidence type="ECO:0000256" key="1">
    <source>
        <dbReference type="ARBA" id="ARBA00022737"/>
    </source>
</evidence>
<dbReference type="InterPro" id="IPR002110">
    <property type="entry name" value="Ankyrin_rpt"/>
</dbReference>
<evidence type="ECO:0000256" key="4">
    <source>
        <dbReference type="SAM" id="MobiDB-lite"/>
    </source>
</evidence>
<feature type="region of interest" description="Disordered" evidence="4">
    <location>
        <begin position="104"/>
        <end position="141"/>
    </location>
</feature>
<evidence type="ECO:0000313" key="6">
    <source>
        <dbReference type="WBParaSite" id="PgR023_g123_t04"/>
    </source>
</evidence>
<dbReference type="AlphaFoldDB" id="A0A915B1N8"/>
<evidence type="ECO:0000256" key="2">
    <source>
        <dbReference type="ARBA" id="ARBA00023043"/>
    </source>
</evidence>
<dbReference type="WBParaSite" id="PgR023_g123_t04">
    <property type="protein sequence ID" value="PgR023_g123_t04"/>
    <property type="gene ID" value="PgR023_g123"/>
</dbReference>
<keyword evidence="2 3" id="KW-0040">ANK repeat</keyword>
<evidence type="ECO:0000256" key="3">
    <source>
        <dbReference type="PROSITE-ProRule" id="PRU00023"/>
    </source>
</evidence>
<evidence type="ECO:0000313" key="5">
    <source>
        <dbReference type="Proteomes" id="UP000887569"/>
    </source>
</evidence>
<keyword evidence="1" id="KW-0677">Repeat</keyword>
<dbReference type="InterPro" id="IPR036770">
    <property type="entry name" value="Ankyrin_rpt-contain_sf"/>
</dbReference>